<dbReference type="PANTHER" id="PTHR15272:SF0">
    <property type="entry name" value="CHROMATIN ASSEMBLY FACTOR 1 SUBUNIT A"/>
    <property type="match status" value="1"/>
</dbReference>
<evidence type="ECO:0000259" key="6">
    <source>
        <dbReference type="Pfam" id="PF12253"/>
    </source>
</evidence>
<feature type="domain" description="Chromatin assembly factor 1 subunit A dimerization" evidence="6">
    <location>
        <begin position="561"/>
        <end position="630"/>
    </location>
</feature>
<name>A0A199V9Z4_ANACO</name>
<proteinExistence type="predicted"/>
<feature type="region of interest" description="Disordered" evidence="5">
    <location>
        <begin position="60"/>
        <end position="86"/>
    </location>
</feature>
<feature type="compositionally biased region" description="Basic and acidic residues" evidence="5">
    <location>
        <begin position="11"/>
        <end position="25"/>
    </location>
</feature>
<sequence length="924" mass="104099">MDGVALLGTIRSEDLDRSEDDRDSMVVDTAPNHALDQSRSNAEGLVVLNRVPEVDEDLMSVDASPMESVAQSKATSKDNEKGVKKQLKRKRASIDSDLIGKDKEALITQLHQELEGLFEYYKKVSGLKISLEEYGHLSNNSMIACLLEESKLSFSKLVDEIYEKLKARDAVMLASVRSSVLFVGQRSMYGTSNADTDVLEDESESCLWCWETRDWKLLPVSLRGTLNIRRTARKKIHERISAISATLSILANLEGCHGGRSDFTKASVKLGKALNLDGIQSLVECLEKKNGAEMYTSGAERDAKLKEKELIKEAERNKRNAEKEKKKVEREIQKEKLHAEKEAKRLQEAAEKEAKRHEKEEAELKKQLKKQQEEAEREQKRREKEEAELRKTLRMQKQANMMERFLKKSKMNSDNPNGRVSTKGRIVDSALKNEEANNSATSSMDHTFSHQDACALEDLWRFHVAGWKKLSCYNRLSRWGVRRKPKTELLKELKLQKCSEAGFHEKSAAPNKELSKDNVNRANELSYDKLVDEFEISLSNNMPCHDGNNAAPALILLVKRKLLQFDKSCRPAYYGTWSKKSGVVGPRHPFKKDPDLDYDADSDEEWEEEDPGESLSDCEKDNEESLEDDNSKVADEEESEDSFVVPDGYLSENEGVQVDCLVGSKEDEASSTSCGPAAEVEEIEPLIRQQKILNKLTEQALRKSQPLVIFNLNHEKAKLMVAEDLVGIAKLEHICLHALSMQAFHGSPIIDLSFNDNLLPKDQEICSSNSKHSHTPTTTSAIPDSDLPEIVRLIRSCPHGLNKLVDSIQQHFPSFTKSLLKSKVREIADFADSRWKVKKEVLDKLGLSTSPDNNIDSLKLPPLLLTENAGRAKGIAMYFSKRCLPPEGESMKASESSPQRCSKSKEHHNTCSRIHETGVEHSLS</sequence>
<evidence type="ECO:0000256" key="1">
    <source>
        <dbReference type="ARBA" id="ARBA00004123"/>
    </source>
</evidence>
<evidence type="ECO:0000256" key="5">
    <source>
        <dbReference type="SAM" id="MobiDB-lite"/>
    </source>
</evidence>
<dbReference type="PANTHER" id="PTHR15272">
    <property type="entry name" value="CHROMATIN ASSEMBLY FACTOR 1 SUBUNIT A CAF-1 SUBUNIT A"/>
    <property type="match status" value="1"/>
</dbReference>
<dbReference type="GO" id="GO:0033186">
    <property type="term" value="C:CAF-1 complex"/>
    <property type="evidence" value="ECO:0007669"/>
    <property type="project" value="TreeGrafter"/>
</dbReference>
<evidence type="ECO:0000256" key="2">
    <source>
        <dbReference type="ARBA" id="ARBA00022763"/>
    </source>
</evidence>
<evidence type="ECO:0000256" key="4">
    <source>
        <dbReference type="ARBA" id="ARBA00023242"/>
    </source>
</evidence>
<gene>
    <name evidence="8" type="ORF">ACMD2_01265</name>
</gene>
<dbReference type="AlphaFoldDB" id="A0A199V9Z4"/>
<dbReference type="GO" id="GO:0006281">
    <property type="term" value="P:DNA repair"/>
    <property type="evidence" value="ECO:0007669"/>
    <property type="project" value="UniProtKB-KW"/>
</dbReference>
<dbReference type="STRING" id="4615.A0A199V9Z4"/>
<reference evidence="8 9" key="1">
    <citation type="journal article" date="2016" name="DNA Res.">
        <title>The draft genome of MD-2 pineapple using hybrid error correction of long reads.</title>
        <authorList>
            <person name="Redwan R.M."/>
            <person name="Saidin A."/>
            <person name="Kumar S.V."/>
        </authorList>
    </citation>
    <scope>NUCLEOTIDE SEQUENCE [LARGE SCALE GENOMIC DNA]</scope>
    <source>
        <strain evidence="9">cv. MD2</strain>
        <tissue evidence="8">Leaf</tissue>
    </source>
</reference>
<evidence type="ECO:0000313" key="9">
    <source>
        <dbReference type="Proteomes" id="UP000092600"/>
    </source>
</evidence>
<comment type="caution">
    <text evidence="8">The sequence shown here is derived from an EMBL/GenBank/DDBJ whole genome shotgun (WGS) entry which is preliminary data.</text>
</comment>
<dbReference type="InterPro" id="IPR022043">
    <property type="entry name" value="CAF1A_DD"/>
</dbReference>
<feature type="region of interest" description="Disordered" evidence="5">
    <location>
        <begin position="316"/>
        <end position="390"/>
    </location>
</feature>
<dbReference type="EMBL" id="LSRQ01002555">
    <property type="protein sequence ID" value="OAY73909.1"/>
    <property type="molecule type" value="Genomic_DNA"/>
</dbReference>
<organism evidence="8 9">
    <name type="scientific">Ananas comosus</name>
    <name type="common">Pineapple</name>
    <name type="synonym">Ananas ananas</name>
    <dbReference type="NCBI Taxonomy" id="4615"/>
    <lineage>
        <taxon>Eukaryota</taxon>
        <taxon>Viridiplantae</taxon>
        <taxon>Streptophyta</taxon>
        <taxon>Embryophyta</taxon>
        <taxon>Tracheophyta</taxon>
        <taxon>Spermatophyta</taxon>
        <taxon>Magnoliopsida</taxon>
        <taxon>Liliopsida</taxon>
        <taxon>Poales</taxon>
        <taxon>Bromeliaceae</taxon>
        <taxon>Bromelioideae</taxon>
        <taxon>Ananas</taxon>
    </lineage>
</organism>
<dbReference type="Proteomes" id="UP000092600">
    <property type="component" value="Unassembled WGS sequence"/>
</dbReference>
<dbReference type="InterPro" id="IPR048800">
    <property type="entry name" value="Cac1-like_C"/>
</dbReference>
<feature type="region of interest" description="Disordered" evidence="5">
    <location>
        <begin position="1"/>
        <end position="42"/>
    </location>
</feature>
<keyword evidence="4" id="KW-0539">Nucleus</keyword>
<feature type="region of interest" description="Disordered" evidence="5">
    <location>
        <begin position="584"/>
        <end position="648"/>
    </location>
</feature>
<feature type="compositionally biased region" description="Basic and acidic residues" evidence="5">
    <location>
        <begin position="903"/>
        <end position="924"/>
    </location>
</feature>
<accession>A0A199V9Z4</accession>
<evidence type="ECO:0000256" key="3">
    <source>
        <dbReference type="ARBA" id="ARBA00023204"/>
    </source>
</evidence>
<dbReference type="Pfam" id="PF12253">
    <property type="entry name" value="CAF1A_dimeriz"/>
    <property type="match status" value="1"/>
</dbReference>
<dbReference type="GO" id="GO:0005634">
    <property type="term" value="C:nucleus"/>
    <property type="evidence" value="ECO:0007669"/>
    <property type="project" value="UniProtKB-SubCell"/>
</dbReference>
<evidence type="ECO:0000313" key="8">
    <source>
        <dbReference type="EMBL" id="OAY73909.1"/>
    </source>
</evidence>
<evidence type="ECO:0000259" key="7">
    <source>
        <dbReference type="Pfam" id="PF21796"/>
    </source>
</evidence>
<comment type="subcellular location">
    <subcellularLocation>
        <location evidence="1">Nucleus</location>
    </subcellularLocation>
</comment>
<keyword evidence="2" id="KW-0227">DNA damage</keyword>
<keyword evidence="3" id="KW-0234">DNA repair</keyword>
<feature type="domain" description="Chromatin assembly factor 1 subunit Cac1-like C-terminal" evidence="7">
    <location>
        <begin position="787"/>
        <end position="837"/>
    </location>
</feature>
<protein>
    <submittedName>
        <fullName evidence="8">Chromatin assembly factor 1 subunit FSM</fullName>
    </submittedName>
</protein>
<dbReference type="Pfam" id="PF21796">
    <property type="entry name" value="Cac1_C"/>
    <property type="match status" value="1"/>
</dbReference>
<feature type="compositionally biased region" description="Acidic residues" evidence="5">
    <location>
        <begin position="596"/>
        <end position="612"/>
    </location>
</feature>
<dbReference type="GO" id="GO:0006334">
    <property type="term" value="P:nucleosome assembly"/>
    <property type="evidence" value="ECO:0007669"/>
    <property type="project" value="TreeGrafter"/>
</dbReference>
<feature type="region of interest" description="Disordered" evidence="5">
    <location>
        <begin position="887"/>
        <end position="924"/>
    </location>
</feature>